<name>A0A7W2TU14_9GAMM</name>
<keyword evidence="9" id="KW-1185">Reference proteome</keyword>
<dbReference type="InterPro" id="IPR013525">
    <property type="entry name" value="ABC2_TM"/>
</dbReference>
<accession>A0A7W2TU14</accession>
<evidence type="ECO:0000256" key="4">
    <source>
        <dbReference type="ARBA" id="ARBA00022989"/>
    </source>
</evidence>
<evidence type="ECO:0000256" key="6">
    <source>
        <dbReference type="SAM" id="Phobius"/>
    </source>
</evidence>
<dbReference type="Proteomes" id="UP000539350">
    <property type="component" value="Unassembled WGS sequence"/>
</dbReference>
<dbReference type="EMBL" id="JACFXU010000013">
    <property type="protein sequence ID" value="MBA6411946.1"/>
    <property type="molecule type" value="Genomic_DNA"/>
</dbReference>
<dbReference type="AlphaFoldDB" id="A0A7W2TU14"/>
<keyword evidence="3 6" id="KW-0812">Transmembrane</keyword>
<comment type="subcellular location">
    <subcellularLocation>
        <location evidence="1">Cell membrane</location>
        <topology evidence="1">Multi-pass membrane protein</topology>
    </subcellularLocation>
</comment>
<protein>
    <submittedName>
        <fullName evidence="8">ABC transporter permease</fullName>
    </submittedName>
</protein>
<evidence type="ECO:0000313" key="9">
    <source>
        <dbReference type="Proteomes" id="UP000539350"/>
    </source>
</evidence>
<comment type="caution">
    <text evidence="8">The sequence shown here is derived from an EMBL/GenBank/DDBJ whole genome shotgun (WGS) entry which is preliminary data.</text>
</comment>
<feature type="transmembrane region" description="Helical" evidence="6">
    <location>
        <begin position="236"/>
        <end position="256"/>
    </location>
</feature>
<feature type="transmembrane region" description="Helical" evidence="6">
    <location>
        <begin position="268"/>
        <end position="291"/>
    </location>
</feature>
<dbReference type="Pfam" id="PF12698">
    <property type="entry name" value="ABC2_membrane_3"/>
    <property type="match status" value="1"/>
</dbReference>
<evidence type="ECO:0000256" key="5">
    <source>
        <dbReference type="ARBA" id="ARBA00023136"/>
    </source>
</evidence>
<feature type="domain" description="ABC-2 type transporter transmembrane" evidence="7">
    <location>
        <begin position="25"/>
        <end position="371"/>
    </location>
</feature>
<reference evidence="8 9" key="1">
    <citation type="submission" date="2020-07" db="EMBL/GenBank/DDBJ databases">
        <title>Halieaceae bacterium, F7430, whole genome shotgun sequencing project.</title>
        <authorList>
            <person name="Jiang S."/>
            <person name="Liu Z.W."/>
            <person name="Du Z.J."/>
        </authorList>
    </citation>
    <scope>NUCLEOTIDE SEQUENCE [LARGE SCALE GENOMIC DNA]</scope>
    <source>
        <strain evidence="8 9">F7430</strain>
    </source>
</reference>
<dbReference type="Gene3D" id="3.40.1710.10">
    <property type="entry name" value="abc type-2 transporter like domain"/>
    <property type="match status" value="1"/>
</dbReference>
<dbReference type="InterPro" id="IPR051449">
    <property type="entry name" value="ABC-2_transporter_component"/>
</dbReference>
<feature type="transmembrane region" description="Helical" evidence="6">
    <location>
        <begin position="186"/>
        <end position="209"/>
    </location>
</feature>
<gene>
    <name evidence="8" type="ORF">H2508_02330</name>
</gene>
<keyword evidence="2" id="KW-1003">Cell membrane</keyword>
<organism evidence="8 9">
    <name type="scientific">Sediminihaliea albiluteola</name>
    <dbReference type="NCBI Taxonomy" id="2758564"/>
    <lineage>
        <taxon>Bacteria</taxon>
        <taxon>Pseudomonadati</taxon>
        <taxon>Pseudomonadota</taxon>
        <taxon>Gammaproteobacteria</taxon>
        <taxon>Cellvibrionales</taxon>
        <taxon>Halieaceae</taxon>
        <taxon>Sediminihaliea</taxon>
    </lineage>
</organism>
<evidence type="ECO:0000259" key="7">
    <source>
        <dbReference type="Pfam" id="PF12698"/>
    </source>
</evidence>
<sequence length="390" mass="41988">MPSLQAFLSSARRECRYLLGSPSDLALATWIPCLLLLLMAWLFSGGLPRELPIAVVDLDRSTTSRQLVRQLEASPGLKVSEQARSLSQALALARELKIYAVVHIPAGTEAAIQRGGSGSVFSYYNASYQVAGQAAARDIDSAVQALAIELTATEVGMIRGPGALRAAPVAVQLSVLFNPSRSYEHFLLGLIFPAILHLAMCVAMVGAFGRELRDATVRPWLREAHDRLLPALLGKMTPYFVLFSLYGVASLLWLVLIRGTAMAADEMALLVLGQALMYLAYAALALLFVALTRNMVTALSVAGLYAGTSMAFSGATFPLQGAPWFTRVWSELLPYTAYLKLQGQQLEMGSALTVSLWPLATLLLFVLLAGVVGAVLYGRASRDPSAWGLR</sequence>
<dbReference type="GO" id="GO:0005886">
    <property type="term" value="C:plasma membrane"/>
    <property type="evidence" value="ECO:0007669"/>
    <property type="project" value="UniProtKB-SubCell"/>
</dbReference>
<keyword evidence="5 6" id="KW-0472">Membrane</keyword>
<feature type="transmembrane region" description="Helical" evidence="6">
    <location>
        <begin position="25"/>
        <end position="43"/>
    </location>
</feature>
<dbReference type="PANTHER" id="PTHR30294:SF47">
    <property type="entry name" value="INNER MEMBRANE TRANSPORT PERMEASE YHHJ"/>
    <property type="match status" value="1"/>
</dbReference>
<evidence type="ECO:0000313" key="8">
    <source>
        <dbReference type="EMBL" id="MBA6411946.1"/>
    </source>
</evidence>
<dbReference type="GO" id="GO:0140359">
    <property type="term" value="F:ABC-type transporter activity"/>
    <property type="evidence" value="ECO:0007669"/>
    <property type="project" value="InterPro"/>
</dbReference>
<evidence type="ECO:0000256" key="3">
    <source>
        <dbReference type="ARBA" id="ARBA00022692"/>
    </source>
</evidence>
<dbReference type="PANTHER" id="PTHR30294">
    <property type="entry name" value="MEMBRANE COMPONENT OF ABC TRANSPORTER YHHJ-RELATED"/>
    <property type="match status" value="1"/>
</dbReference>
<evidence type="ECO:0000256" key="2">
    <source>
        <dbReference type="ARBA" id="ARBA00022475"/>
    </source>
</evidence>
<feature type="transmembrane region" description="Helical" evidence="6">
    <location>
        <begin position="356"/>
        <end position="377"/>
    </location>
</feature>
<proteinExistence type="predicted"/>
<keyword evidence="4 6" id="KW-1133">Transmembrane helix</keyword>
<evidence type="ECO:0000256" key="1">
    <source>
        <dbReference type="ARBA" id="ARBA00004651"/>
    </source>
</evidence>
<dbReference type="RefSeq" id="WP_182168786.1">
    <property type="nucleotide sequence ID" value="NZ_JACFXU010000013.1"/>
</dbReference>